<evidence type="ECO:0000313" key="2">
    <source>
        <dbReference type="Proteomes" id="UP000046395"/>
    </source>
</evidence>
<organism evidence="2 3">
    <name type="scientific">Trichuris muris</name>
    <name type="common">Mouse whipworm</name>
    <dbReference type="NCBI Taxonomy" id="70415"/>
    <lineage>
        <taxon>Eukaryota</taxon>
        <taxon>Metazoa</taxon>
        <taxon>Ecdysozoa</taxon>
        <taxon>Nematoda</taxon>
        <taxon>Enoplea</taxon>
        <taxon>Dorylaimia</taxon>
        <taxon>Trichinellida</taxon>
        <taxon>Trichuridae</taxon>
        <taxon>Trichuris</taxon>
    </lineage>
</organism>
<dbReference type="AlphaFoldDB" id="A0A5S6R600"/>
<accession>A0A5S6R600</accession>
<reference evidence="3" key="1">
    <citation type="submission" date="2019-12" db="UniProtKB">
        <authorList>
            <consortium name="WormBaseParasite"/>
        </authorList>
    </citation>
    <scope>IDENTIFICATION</scope>
</reference>
<name>A0A5S6R600_TRIMR</name>
<dbReference type="WBParaSite" id="TMUE_3000014647.1">
    <property type="protein sequence ID" value="TMUE_3000014647.1"/>
    <property type="gene ID" value="WBGene00302285"/>
</dbReference>
<evidence type="ECO:0000256" key="1">
    <source>
        <dbReference type="SAM" id="MobiDB-lite"/>
    </source>
</evidence>
<feature type="region of interest" description="Disordered" evidence="1">
    <location>
        <begin position="88"/>
        <end position="111"/>
    </location>
</feature>
<feature type="compositionally biased region" description="Polar residues" evidence="1">
    <location>
        <begin position="47"/>
        <end position="56"/>
    </location>
</feature>
<protein>
    <submittedName>
        <fullName evidence="3">Uncharacterized protein</fullName>
    </submittedName>
</protein>
<sequence>MDTGLMKRVTVHRMLTAGSSHVLPWKQDIPLEIVPRLLGDRAGLWQFQNGKPTDGQQKLRGNKPTEQSRRTIEVPSVCRRPLLHRRCTKARSTKGVRLPGPPRNCPIRSRIPEGPLRPSLWTRRFRSGGSLLTIKAQRP</sequence>
<feature type="region of interest" description="Disordered" evidence="1">
    <location>
        <begin position="47"/>
        <end position="71"/>
    </location>
</feature>
<evidence type="ECO:0000313" key="3">
    <source>
        <dbReference type="WBParaSite" id="TMUE_3000014647.1"/>
    </source>
</evidence>
<proteinExistence type="predicted"/>
<dbReference type="Proteomes" id="UP000046395">
    <property type="component" value="Unassembled WGS sequence"/>
</dbReference>
<keyword evidence="2" id="KW-1185">Reference proteome</keyword>